<evidence type="ECO:0008006" key="3">
    <source>
        <dbReference type="Google" id="ProtNLM"/>
    </source>
</evidence>
<name>A0A160FTA8_9BURK</name>
<sequence>MQILVTSASGANGDGYGSLLSFSLDGTARGTFSADPRITDPRGLSVSANRRLLYVNSGSDRILALDAAGNVVRDTGEIPGLNAGGGNLAPDGTYLVGMRSARTIVAFDADLAGAPQNVLPAGVVPFPRGFASAEDGTLYLASGIGPGGEGENSIAVFDADGTPLASRFISDDALSPLDLAIAPNGNIIVSSEFPFRAPDAVTSIREYDRSSGNLVRVFAPPPGVGFHQPRGLRFGPDGHLYCVARDNVMAFDFGDGRFLDSVVHMPRLNGQAIVFFPLLAD</sequence>
<accession>A0A160FTA8</accession>
<dbReference type="RefSeq" id="WP_063499394.1">
    <property type="nucleotide sequence ID" value="NZ_CP014579.1"/>
</dbReference>
<dbReference type="OrthoDB" id="9089176at2"/>
<dbReference type="AlphaFoldDB" id="A0A160FTA8"/>
<dbReference type="Gene3D" id="2.120.10.30">
    <property type="entry name" value="TolB, C-terminal domain"/>
    <property type="match status" value="1"/>
</dbReference>
<dbReference type="InterPro" id="IPR011042">
    <property type="entry name" value="6-blade_b-propeller_TolB-like"/>
</dbReference>
<evidence type="ECO:0000313" key="1">
    <source>
        <dbReference type="EMBL" id="ANB76144.1"/>
    </source>
</evidence>
<dbReference type="Proteomes" id="UP000076852">
    <property type="component" value="Chromosome 2"/>
</dbReference>
<protein>
    <recommendedName>
        <fullName evidence="3">SMP-30/Gluconolactonase/LRE-like region domain-containing protein</fullName>
    </recommendedName>
</protein>
<organism evidence="1 2">
    <name type="scientific">Paraburkholderia phytofirmans OLGA172</name>
    <dbReference type="NCBI Taxonomy" id="1417228"/>
    <lineage>
        <taxon>Bacteria</taxon>
        <taxon>Pseudomonadati</taxon>
        <taxon>Pseudomonadota</taxon>
        <taxon>Betaproteobacteria</taxon>
        <taxon>Burkholderiales</taxon>
        <taxon>Burkholderiaceae</taxon>
        <taxon>Paraburkholderia</taxon>
    </lineage>
</organism>
<reference evidence="1 2" key="1">
    <citation type="journal article" date="2016" name="Gene">
        <title>PacBio SMRT assembly of a complex multi-replicon genome reveals chlorocatechol degradative operon in a region of genome plasticity.</title>
        <authorList>
            <person name="Ricker N."/>
            <person name="Shen S.Y."/>
            <person name="Goordial J."/>
            <person name="Jin S."/>
            <person name="Fulthorpe R.R."/>
        </authorList>
    </citation>
    <scope>NUCLEOTIDE SEQUENCE [LARGE SCALE GENOMIC DNA]</scope>
    <source>
        <strain evidence="1 2">OLGA172</strain>
    </source>
</reference>
<dbReference type="SUPFAM" id="SSF101898">
    <property type="entry name" value="NHL repeat"/>
    <property type="match status" value="1"/>
</dbReference>
<dbReference type="EMBL" id="CP014579">
    <property type="protein sequence ID" value="ANB76144.1"/>
    <property type="molecule type" value="Genomic_DNA"/>
</dbReference>
<keyword evidence="2" id="KW-1185">Reference proteome</keyword>
<dbReference type="KEGG" id="buz:AYM40_28165"/>
<gene>
    <name evidence="1" type="ORF">AYM40_28165</name>
</gene>
<evidence type="ECO:0000313" key="2">
    <source>
        <dbReference type="Proteomes" id="UP000076852"/>
    </source>
</evidence>
<proteinExistence type="predicted"/>